<name>A0A183JKM4_9TREM</name>
<dbReference type="STRING" id="6186.A0A183JKM4"/>
<reference evidence="1 2" key="2">
    <citation type="submission" date="2018-11" db="EMBL/GenBank/DDBJ databases">
        <authorList>
            <consortium name="Pathogen Informatics"/>
        </authorList>
    </citation>
    <scope>NUCLEOTIDE SEQUENCE [LARGE SCALE GENOMIC DNA]</scope>
    <source>
        <strain evidence="1">Dakar</strain>
        <strain evidence="2">Dakar, Senegal</strain>
    </source>
</reference>
<organism evidence="3">
    <name type="scientific">Schistosoma curassoni</name>
    <dbReference type="NCBI Taxonomy" id="6186"/>
    <lineage>
        <taxon>Eukaryota</taxon>
        <taxon>Metazoa</taxon>
        <taxon>Spiralia</taxon>
        <taxon>Lophotrochozoa</taxon>
        <taxon>Platyhelminthes</taxon>
        <taxon>Trematoda</taxon>
        <taxon>Digenea</taxon>
        <taxon>Strigeidida</taxon>
        <taxon>Schistosomatoidea</taxon>
        <taxon>Schistosomatidae</taxon>
        <taxon>Schistosoma</taxon>
    </lineage>
</organism>
<dbReference type="WBParaSite" id="SCUD_0000325501-mRNA-1">
    <property type="protein sequence ID" value="SCUD_0000325501-mRNA-1"/>
    <property type="gene ID" value="SCUD_0000325501"/>
</dbReference>
<proteinExistence type="predicted"/>
<sequence length="147" mass="16643">MSSEDSTLSIPQTRSVKSFNLSIPSSKTTNSQLWFIRLGKYFLANCNNLKQYNLGHSNTLFLDEVAYRTREVSVKLDLERPYDSLKQVAIKSGSLIDQQAVDQILNQVQMGERIHSQLKNLCEKLTRRQESRQQPIVSTVAPSAPGE</sequence>
<gene>
    <name evidence="1" type="ORF">SCUD_LOCUS3255</name>
</gene>
<dbReference type="AlphaFoldDB" id="A0A183JKM4"/>
<protein>
    <submittedName>
        <fullName evidence="1 3">Uncharacterized protein</fullName>
    </submittedName>
</protein>
<evidence type="ECO:0000313" key="3">
    <source>
        <dbReference type="WBParaSite" id="SCUD_0000325501-mRNA-1"/>
    </source>
</evidence>
<dbReference type="EMBL" id="UZAK01003597">
    <property type="protein sequence ID" value="VDO80486.1"/>
    <property type="molecule type" value="Genomic_DNA"/>
</dbReference>
<accession>A0A183JKM4</accession>
<evidence type="ECO:0000313" key="2">
    <source>
        <dbReference type="Proteomes" id="UP000279833"/>
    </source>
</evidence>
<keyword evidence="2" id="KW-1185">Reference proteome</keyword>
<evidence type="ECO:0000313" key="1">
    <source>
        <dbReference type="EMBL" id="VDO80486.1"/>
    </source>
</evidence>
<reference evidence="3" key="1">
    <citation type="submission" date="2016-06" db="UniProtKB">
        <authorList>
            <consortium name="WormBaseParasite"/>
        </authorList>
    </citation>
    <scope>IDENTIFICATION</scope>
</reference>
<dbReference type="Proteomes" id="UP000279833">
    <property type="component" value="Unassembled WGS sequence"/>
</dbReference>